<gene>
    <name evidence="2" type="ORF">Aco03nite_072280</name>
</gene>
<feature type="transmembrane region" description="Helical" evidence="1">
    <location>
        <begin position="20"/>
        <end position="42"/>
    </location>
</feature>
<protein>
    <submittedName>
        <fullName evidence="2">Uncharacterized protein</fullName>
    </submittedName>
</protein>
<organism evidence="2 3">
    <name type="scientific">Actinoplanes couchii</name>
    <dbReference type="NCBI Taxonomy" id="403638"/>
    <lineage>
        <taxon>Bacteria</taxon>
        <taxon>Bacillati</taxon>
        <taxon>Actinomycetota</taxon>
        <taxon>Actinomycetes</taxon>
        <taxon>Micromonosporales</taxon>
        <taxon>Micromonosporaceae</taxon>
        <taxon>Actinoplanes</taxon>
    </lineage>
</organism>
<keyword evidence="1" id="KW-0812">Transmembrane</keyword>
<keyword evidence="1" id="KW-1133">Transmembrane helix</keyword>
<proteinExistence type="predicted"/>
<dbReference type="Proteomes" id="UP000612282">
    <property type="component" value="Unassembled WGS sequence"/>
</dbReference>
<comment type="caution">
    <text evidence="2">The sequence shown here is derived from an EMBL/GenBank/DDBJ whole genome shotgun (WGS) entry which is preliminary data.</text>
</comment>
<keyword evidence="3" id="KW-1185">Reference proteome</keyword>
<dbReference type="EMBL" id="BOMG01000091">
    <property type="protein sequence ID" value="GID58824.1"/>
    <property type="molecule type" value="Genomic_DNA"/>
</dbReference>
<reference evidence="2 3" key="1">
    <citation type="submission" date="2021-01" db="EMBL/GenBank/DDBJ databases">
        <title>Whole genome shotgun sequence of Actinoplanes couchii NBRC 106145.</title>
        <authorList>
            <person name="Komaki H."/>
            <person name="Tamura T."/>
        </authorList>
    </citation>
    <scope>NUCLEOTIDE SEQUENCE [LARGE SCALE GENOMIC DNA]</scope>
    <source>
        <strain evidence="2 3">NBRC 106145</strain>
    </source>
</reference>
<name>A0ABQ3XK07_9ACTN</name>
<accession>A0ABQ3XK07</accession>
<evidence type="ECO:0000313" key="2">
    <source>
        <dbReference type="EMBL" id="GID58824.1"/>
    </source>
</evidence>
<sequence length="110" mass="11825">MAHALVVEIQRQARRMSQTVWYRTDTANTVLLGCWAILAAAITNVSIVSLQVRALTAILAIGYAAACTYFVVERRRAVAEPFQPSSVPLGEMPGVTEVLLDPVPDSAPSA</sequence>
<feature type="transmembrane region" description="Helical" evidence="1">
    <location>
        <begin position="54"/>
        <end position="72"/>
    </location>
</feature>
<keyword evidence="1" id="KW-0472">Membrane</keyword>
<evidence type="ECO:0000313" key="3">
    <source>
        <dbReference type="Proteomes" id="UP000612282"/>
    </source>
</evidence>
<evidence type="ECO:0000256" key="1">
    <source>
        <dbReference type="SAM" id="Phobius"/>
    </source>
</evidence>